<dbReference type="EMBL" id="VIGH01000001">
    <property type="protein sequence ID" value="TQF74559.1"/>
    <property type="molecule type" value="Genomic_DNA"/>
</dbReference>
<evidence type="ECO:0000313" key="6">
    <source>
        <dbReference type="Proteomes" id="UP000316256"/>
    </source>
</evidence>
<reference evidence="5 6" key="1">
    <citation type="submission" date="2019-06" db="EMBL/GenBank/DDBJ databases">
        <title>Rhodococcus spaelei sp. nov., isolated from a cave.</title>
        <authorList>
            <person name="Lee S.D."/>
        </authorList>
    </citation>
    <scope>NUCLEOTIDE SEQUENCE [LARGE SCALE GENOMIC DNA]</scope>
    <source>
        <strain evidence="5 6">C9-5</strain>
    </source>
</reference>
<accession>A0A541BQJ5</accession>
<dbReference type="EC" id="3.2.2.21" evidence="2"/>
<proteinExistence type="predicted"/>
<dbReference type="RefSeq" id="WP_142094645.1">
    <property type="nucleotide sequence ID" value="NZ_VIGH01000001.1"/>
</dbReference>
<dbReference type="InterPro" id="IPR011257">
    <property type="entry name" value="DNA_glycosylase"/>
</dbReference>
<evidence type="ECO:0000256" key="4">
    <source>
        <dbReference type="ARBA" id="ARBA00023204"/>
    </source>
</evidence>
<dbReference type="CDD" id="cd00056">
    <property type="entry name" value="ENDO3c"/>
    <property type="match status" value="1"/>
</dbReference>
<dbReference type="GO" id="GO:0008725">
    <property type="term" value="F:DNA-3-methyladenine glycosylase activity"/>
    <property type="evidence" value="ECO:0007669"/>
    <property type="project" value="TreeGrafter"/>
</dbReference>
<dbReference type="GO" id="GO:0043916">
    <property type="term" value="F:DNA-7-methylguanine glycosylase activity"/>
    <property type="evidence" value="ECO:0007669"/>
    <property type="project" value="TreeGrafter"/>
</dbReference>
<dbReference type="PANTHER" id="PTHR43003:SF6">
    <property type="entry name" value="DNA GLYCOSYLASE"/>
    <property type="match status" value="1"/>
</dbReference>
<dbReference type="AlphaFoldDB" id="A0A541BQJ5"/>
<dbReference type="SUPFAM" id="SSF48150">
    <property type="entry name" value="DNA-glycosylase"/>
    <property type="match status" value="1"/>
</dbReference>
<dbReference type="OrthoDB" id="5501430at2"/>
<keyword evidence="4" id="KW-0234">DNA repair</keyword>
<evidence type="ECO:0000256" key="1">
    <source>
        <dbReference type="ARBA" id="ARBA00000086"/>
    </source>
</evidence>
<dbReference type="Proteomes" id="UP000316256">
    <property type="component" value="Unassembled WGS sequence"/>
</dbReference>
<dbReference type="InterPro" id="IPR051912">
    <property type="entry name" value="Alkylbase_DNA_Glycosylase/TA"/>
</dbReference>
<dbReference type="GO" id="GO:0032993">
    <property type="term" value="C:protein-DNA complex"/>
    <property type="evidence" value="ECO:0007669"/>
    <property type="project" value="TreeGrafter"/>
</dbReference>
<protein>
    <recommendedName>
        <fullName evidence="2">DNA-3-methyladenine glycosylase II</fullName>
        <ecNumber evidence="2">3.2.2.21</ecNumber>
    </recommendedName>
</protein>
<keyword evidence="6" id="KW-1185">Reference proteome</keyword>
<sequence>MSVLVAASGEAAVPVDTVHRSDRPLLLAASLATLGRGRADPSHRVTADGALWRTSLMPSGPVTCRLTQLDATSVHCRAWGDGAVEFVDALPDLLGEHSAATDFAPEHPVLAEAHRRLPGLRIPRTGRVFEALVPAILEQKVHGIAARASWRRLVTAYGSPAPGPAPDGMRVPPPAQVWRRIPSWEFHRAGVDPKRSRTIVTAAVVADRLEQTVAMEPAEAAARLRAVPGVGPWTAAEVAQRALGDADALSVGDFHLAAMVGWSLLGRPLDDPGMVAYLEPLRPHRYRAIRLLEVSGQAVKPKFGPRTAVTDHRDH</sequence>
<evidence type="ECO:0000256" key="3">
    <source>
        <dbReference type="ARBA" id="ARBA00022763"/>
    </source>
</evidence>
<gene>
    <name evidence="5" type="ORF">FK531_00100</name>
</gene>
<dbReference type="Gene3D" id="1.10.340.30">
    <property type="entry name" value="Hypothetical protein, domain 2"/>
    <property type="match status" value="1"/>
</dbReference>
<dbReference type="GO" id="GO:0005737">
    <property type="term" value="C:cytoplasm"/>
    <property type="evidence" value="ECO:0007669"/>
    <property type="project" value="TreeGrafter"/>
</dbReference>
<organism evidence="5 6">
    <name type="scientific">Rhodococcus spelaei</name>
    <dbReference type="NCBI Taxonomy" id="2546320"/>
    <lineage>
        <taxon>Bacteria</taxon>
        <taxon>Bacillati</taxon>
        <taxon>Actinomycetota</taxon>
        <taxon>Actinomycetes</taxon>
        <taxon>Mycobacteriales</taxon>
        <taxon>Nocardiaceae</taxon>
        <taxon>Rhodococcus</taxon>
    </lineage>
</organism>
<dbReference type="PANTHER" id="PTHR43003">
    <property type="entry name" value="DNA-3-METHYLADENINE GLYCOSYLASE"/>
    <property type="match status" value="1"/>
</dbReference>
<comment type="caution">
    <text evidence="5">The sequence shown here is derived from an EMBL/GenBank/DDBJ whole genome shotgun (WGS) entry which is preliminary data.</text>
</comment>
<evidence type="ECO:0000313" key="5">
    <source>
        <dbReference type="EMBL" id="TQF74559.1"/>
    </source>
</evidence>
<evidence type="ECO:0000256" key="2">
    <source>
        <dbReference type="ARBA" id="ARBA00012000"/>
    </source>
</evidence>
<name>A0A541BQJ5_9NOCA</name>
<dbReference type="InterPro" id="IPR003265">
    <property type="entry name" value="HhH-GPD_domain"/>
</dbReference>
<dbReference type="GO" id="GO:0006285">
    <property type="term" value="P:base-excision repair, AP site formation"/>
    <property type="evidence" value="ECO:0007669"/>
    <property type="project" value="TreeGrafter"/>
</dbReference>
<dbReference type="GO" id="GO:0006307">
    <property type="term" value="P:DNA alkylation repair"/>
    <property type="evidence" value="ECO:0007669"/>
    <property type="project" value="TreeGrafter"/>
</dbReference>
<dbReference type="GO" id="GO:0032131">
    <property type="term" value="F:alkylated DNA binding"/>
    <property type="evidence" value="ECO:0007669"/>
    <property type="project" value="TreeGrafter"/>
</dbReference>
<keyword evidence="3" id="KW-0227">DNA damage</keyword>
<comment type="catalytic activity">
    <reaction evidence="1">
        <text>Hydrolysis of alkylated DNA, releasing 3-methyladenine, 3-methylguanine, 7-methylguanine and 7-methyladenine.</text>
        <dbReference type="EC" id="3.2.2.21"/>
    </reaction>
</comment>